<evidence type="ECO:0000256" key="14">
    <source>
        <dbReference type="ARBA" id="ARBA00023054"/>
    </source>
</evidence>
<keyword evidence="7" id="KW-0808">Transferase</keyword>
<feature type="compositionally biased region" description="Basic and acidic residues" evidence="20">
    <location>
        <begin position="1575"/>
        <end position="1594"/>
    </location>
</feature>
<feature type="region of interest" description="Disordered" evidence="20">
    <location>
        <begin position="485"/>
        <end position="571"/>
    </location>
</feature>
<evidence type="ECO:0000256" key="15">
    <source>
        <dbReference type="ARBA" id="ARBA00038002"/>
    </source>
</evidence>
<feature type="compositionally biased region" description="Low complexity" evidence="20">
    <location>
        <begin position="349"/>
        <end position="360"/>
    </location>
</feature>
<dbReference type="SUPFAM" id="SSF52540">
    <property type="entry name" value="P-loop containing nucleoside triphosphate hydrolases"/>
    <property type="match status" value="1"/>
</dbReference>
<dbReference type="GO" id="GO:0004674">
    <property type="term" value="F:protein serine/threonine kinase activity"/>
    <property type="evidence" value="ECO:0007669"/>
    <property type="project" value="UniProtKB-KW"/>
</dbReference>
<evidence type="ECO:0000256" key="17">
    <source>
        <dbReference type="ARBA" id="ARBA00047899"/>
    </source>
</evidence>
<dbReference type="GO" id="GO:0006364">
    <property type="term" value="P:rRNA processing"/>
    <property type="evidence" value="ECO:0007669"/>
    <property type="project" value="UniProtKB-KW"/>
</dbReference>
<dbReference type="InterPro" id="IPR014001">
    <property type="entry name" value="Helicase_ATP-bd"/>
</dbReference>
<dbReference type="PROSITE" id="PS00108">
    <property type="entry name" value="PROTEIN_KINASE_ST"/>
    <property type="match status" value="1"/>
</dbReference>
<feature type="region of interest" description="Disordered" evidence="20">
    <location>
        <begin position="452"/>
        <end position="471"/>
    </location>
</feature>
<keyword evidence="4" id="KW-0723">Serine/threonine-protein kinase</keyword>
<evidence type="ECO:0000256" key="20">
    <source>
        <dbReference type="SAM" id="MobiDB-lite"/>
    </source>
</evidence>
<dbReference type="GO" id="GO:0016787">
    <property type="term" value="F:hydrolase activity"/>
    <property type="evidence" value="ECO:0007669"/>
    <property type="project" value="UniProtKB-KW"/>
</dbReference>
<organism evidence="25 26">
    <name type="scientific">Agrocybe chaxingu</name>
    <dbReference type="NCBI Taxonomy" id="84603"/>
    <lineage>
        <taxon>Eukaryota</taxon>
        <taxon>Fungi</taxon>
        <taxon>Dikarya</taxon>
        <taxon>Basidiomycota</taxon>
        <taxon>Agaricomycotina</taxon>
        <taxon>Agaricomycetes</taxon>
        <taxon>Agaricomycetidae</taxon>
        <taxon>Agaricales</taxon>
        <taxon>Agaricineae</taxon>
        <taxon>Strophariaceae</taxon>
        <taxon>Agrocybe</taxon>
    </lineage>
</organism>
<dbReference type="InterPro" id="IPR050839">
    <property type="entry name" value="Rho-assoc_Ser/Thr_Kinase"/>
</dbReference>
<evidence type="ECO:0000259" key="23">
    <source>
        <dbReference type="PROSITE" id="PS51194"/>
    </source>
</evidence>
<keyword evidence="3" id="KW-0690">Ribosome biogenesis</keyword>
<dbReference type="PROSITE" id="PS51285">
    <property type="entry name" value="AGC_KINASE_CTER"/>
    <property type="match status" value="1"/>
</dbReference>
<evidence type="ECO:0000256" key="12">
    <source>
        <dbReference type="ARBA" id="ARBA00022840"/>
    </source>
</evidence>
<dbReference type="PANTHER" id="PTHR22988">
    <property type="entry name" value="MYOTONIC DYSTROPHY S/T KINASE-RELATED"/>
    <property type="match status" value="1"/>
</dbReference>
<evidence type="ECO:0000256" key="8">
    <source>
        <dbReference type="ARBA" id="ARBA00022741"/>
    </source>
</evidence>
<evidence type="ECO:0000256" key="7">
    <source>
        <dbReference type="ARBA" id="ARBA00022679"/>
    </source>
</evidence>
<dbReference type="SMART" id="SM00487">
    <property type="entry name" value="DEXDc"/>
    <property type="match status" value="1"/>
</dbReference>
<evidence type="ECO:0000256" key="2">
    <source>
        <dbReference type="ARBA" id="ARBA00012513"/>
    </source>
</evidence>
<feature type="compositionally biased region" description="Pro residues" evidence="20">
    <location>
        <begin position="454"/>
        <end position="464"/>
    </location>
</feature>
<comment type="catalytic activity">
    <reaction evidence="17">
        <text>L-threonyl-[protein] + ATP = O-phospho-L-threonyl-[protein] + ADP + H(+)</text>
        <dbReference type="Rhea" id="RHEA:46608"/>
        <dbReference type="Rhea" id="RHEA-COMP:11060"/>
        <dbReference type="Rhea" id="RHEA-COMP:11605"/>
        <dbReference type="ChEBI" id="CHEBI:15378"/>
        <dbReference type="ChEBI" id="CHEBI:30013"/>
        <dbReference type="ChEBI" id="CHEBI:30616"/>
        <dbReference type="ChEBI" id="CHEBI:61977"/>
        <dbReference type="ChEBI" id="CHEBI:456216"/>
        <dbReference type="EC" id="2.7.11.1"/>
    </reaction>
</comment>
<dbReference type="EC" id="2.7.11.1" evidence="2"/>
<keyword evidence="8 19" id="KW-0547">Nucleotide-binding</keyword>
<evidence type="ECO:0000256" key="3">
    <source>
        <dbReference type="ARBA" id="ARBA00022517"/>
    </source>
</evidence>
<dbReference type="CDD" id="cd18787">
    <property type="entry name" value="SF2_C_DEAD"/>
    <property type="match status" value="1"/>
</dbReference>
<comment type="caution">
    <text evidence="25">The sequence shown here is derived from an EMBL/GenBank/DDBJ whole genome shotgun (WGS) entry which is preliminary data.</text>
</comment>
<dbReference type="SUPFAM" id="SSF55874">
    <property type="entry name" value="ATPase domain of HSP90 chaperone/DNA topoisomerase II/histidine kinase"/>
    <property type="match status" value="1"/>
</dbReference>
<dbReference type="PROSITE" id="PS51194">
    <property type="entry name" value="HELICASE_CTER"/>
    <property type="match status" value="1"/>
</dbReference>
<keyword evidence="14" id="KW-0175">Coiled coil</keyword>
<feature type="compositionally biased region" description="Acidic residues" evidence="20">
    <location>
        <begin position="1646"/>
        <end position="1658"/>
    </location>
</feature>
<dbReference type="InterPro" id="IPR008271">
    <property type="entry name" value="Ser/Thr_kinase_AS"/>
</dbReference>
<feature type="region of interest" description="Disordered" evidence="20">
    <location>
        <begin position="335"/>
        <end position="360"/>
    </location>
</feature>
<dbReference type="Pfam" id="PF13959">
    <property type="entry name" value="CTE_SPB4"/>
    <property type="match status" value="1"/>
</dbReference>
<dbReference type="GO" id="GO:0031032">
    <property type="term" value="P:actomyosin structure organization"/>
    <property type="evidence" value="ECO:0007669"/>
    <property type="project" value="TreeGrafter"/>
</dbReference>
<sequence length="1691" mass="189720">MLVSRISRRVLAEHHIALSENFAGRGKETSGEPHVGIIFTGLNIKRSVEHCAKLLAEGPLSMAHSSGRCPDVLVDGHTDTAFAYIREHLEYIIFELLKNSMHATSLKHKDAIALPPVQVTIVAGDHDVGIRISDQGGGLRDEYNQPVRIGLPMSYIFATYFGGTLDLVSLDGWGTDVYLRLPKLIPSTSYISLQSMSPNTMDSEHYFAPPPAYSEQEFDQKISHATNLSVQTAQLERRAAEGDGWEPYDPKAFEAEVTKTNKTAPAQVDRLTADTTTTSWHTSASSISVNQGVPAEQNHSLDGPNNFPSVQPLRIEKKSSPKSNVLDVHGLHATTNYSPASSTSHHKGSLSVSSPFSTPPSFADQVNTRISAAIPTSEGVLPEGTADDYRHSLVDPYYTAHATSPRQSLPPPIRPHVAVPERPMSYSPSSSSPSPSVPRIDFNPYVAYGNSAPTPLPVQTPPRRPMGAEISYDPNAFYNSAVSAQLTPSRPSQPYPSPLSGGNLPQYQDRNASYPTQDGARQQPFNPPFRPVRPPAHGVNNSPRQALWQTSARPVTSHGGSDTYLVPESNRHPNNRNNVYFDRNLNDFSGDVLPRAKSAQLKLEHYYKVAVDAAIERNSRRVELERRLQSEHTMSDERKNRQLQQLGKKESTFLRLRRTKLGLDDFRTVKVIGKGAFGEVRLVQKIDTGKIYAMKLLKKDEMLKKDQLAHVRAERDVLAESDSPWVVQLFYSFQDAGHLYLIMEFLPGGDLMTMLIKYDTFSEDVTRFYLAECVLAIEAVHKLGFIHRDIKPDNILIDKDGHVKLSDFGLSTGFHKQHDSTYYQRLLEGSNSQANAAPQNARNSVMVNSINLTMTNKDQIATWKANRRKLAYSTVGTPDYIAPEIFLQKGYGKECDWWSLGAIMFECLVGYPPFCSENTHETYQKIMQWQRYLAFPDDVHLSREAEDLIRRLITSADRRLTVEQIKKHHFFYGVDWDIIREIDAPFVPHLRSITDTSYFPTDELDQAPDTSQVDPSAASKDLAFLGMSTTNAFAGFWNTLPTPLTPWLLDVIHSMGHTRMTPVQASTIPLFMKHKDVVVEAVTGSGKTLAFVIPIVERLIRRETRLKEDEIGALVISPTRELASQIHAIFSLFLTSQPEGEDPSHASYPEPLLLVSSEQSSPLQDVQRFTSTGADIVIGTPGRIEEFLLGKGRGSVSVKELEVLVLDEADRLLDLGFQATLTRIITHLPKQRRTGLFSATMTDADALSELVRVGLRNPARIVVKVQAKRISTNPAFKNGEVVEERRTPANLQNYYIKCQSSEKLLQLIRILEHETNEKQSSQFIVYFATCACVDYFYKVLPTVVSSEIKLHSLHGNLSPSMRTKTLEAFSSSSSTSVLLATDVAARGLDLPHVDAVIQFDPPTDTKTFSHRCGRTARAGRNGTAWVLLSGREIEFCDFLNVRKIPLKEWLCPQASQKSLDDYETWPEDPEVEECFNRIRTKLKSDRALHDLSVKAFVSFVKAYSKHEASYIFRVKDLDLIGLARSYGLLRLPKMPELKHLDCDGWEDADVSWDTYQYADPAQEAKRVAEFSQANQERDKERERQRVQRLEKKQENAAWSSKTGKKEEREKRREKKRLKQKWTKSQVAQSASTAGFNSSVKRPREADEGEGEGDDIEDDWIELAREEKMAKRVRKGVVSQKEFDAEFGDLDG</sequence>
<gene>
    <name evidence="25" type="ORF">NLJ89_g5524</name>
</gene>
<dbReference type="PROSITE" id="PS00039">
    <property type="entry name" value="DEAD_ATP_HELICASE"/>
    <property type="match status" value="1"/>
</dbReference>
<feature type="domain" description="Helicase C-terminal" evidence="23">
    <location>
        <begin position="1303"/>
        <end position="1470"/>
    </location>
</feature>
<dbReference type="InterPro" id="IPR011009">
    <property type="entry name" value="Kinase-like_dom_sf"/>
</dbReference>
<evidence type="ECO:0000256" key="11">
    <source>
        <dbReference type="ARBA" id="ARBA00022806"/>
    </source>
</evidence>
<dbReference type="GO" id="GO:0005856">
    <property type="term" value="C:cytoskeleton"/>
    <property type="evidence" value="ECO:0007669"/>
    <property type="project" value="TreeGrafter"/>
</dbReference>
<comment type="subcellular location">
    <subcellularLocation>
        <location evidence="1">Nucleus</location>
        <location evidence="1">Nucleolus</location>
    </subcellularLocation>
</comment>
<dbReference type="Pfam" id="PF23681">
    <property type="entry name" value="CTT_SPB4"/>
    <property type="match status" value="1"/>
</dbReference>
<dbReference type="PANTHER" id="PTHR22988:SF71">
    <property type="entry name" value="CITRON RHO-INTERACTING KINASE"/>
    <property type="match status" value="1"/>
</dbReference>
<feature type="compositionally biased region" description="Pro residues" evidence="20">
    <location>
        <begin position="525"/>
        <end position="534"/>
    </location>
</feature>
<protein>
    <recommendedName>
        <fullName evidence="2">non-specific serine/threonine protein kinase</fullName>
        <ecNumber evidence="2">2.7.11.1</ecNumber>
    </recommendedName>
</protein>
<reference evidence="25" key="1">
    <citation type="submission" date="2022-07" db="EMBL/GenBank/DDBJ databases">
        <title>Genome Sequence of Agrocybe chaxingu.</title>
        <authorList>
            <person name="Buettner E."/>
        </authorList>
    </citation>
    <scope>NUCLEOTIDE SEQUENCE</scope>
    <source>
        <strain evidence="25">MP-N11</strain>
    </source>
</reference>
<accession>A0A9W8K0L4</accession>
<dbReference type="InterPro" id="IPR000719">
    <property type="entry name" value="Prot_kinase_dom"/>
</dbReference>
<dbReference type="CDD" id="cd21773">
    <property type="entry name" value="MobB_CBK1"/>
    <property type="match status" value="1"/>
</dbReference>
<evidence type="ECO:0000256" key="4">
    <source>
        <dbReference type="ARBA" id="ARBA00022527"/>
    </source>
</evidence>
<proteinExistence type="inferred from homology"/>
<dbReference type="PROSITE" id="PS50011">
    <property type="entry name" value="PROTEIN_KINASE_DOM"/>
    <property type="match status" value="1"/>
</dbReference>
<dbReference type="GO" id="GO:0004386">
    <property type="term" value="F:helicase activity"/>
    <property type="evidence" value="ECO:0007669"/>
    <property type="project" value="UniProtKB-KW"/>
</dbReference>
<comment type="similarity">
    <text evidence="15">Belongs to the DEAD box helicase family. DDX55/SPB4 subfamily.</text>
</comment>
<evidence type="ECO:0000256" key="6">
    <source>
        <dbReference type="ARBA" id="ARBA00022553"/>
    </source>
</evidence>
<dbReference type="SUPFAM" id="SSF56112">
    <property type="entry name" value="Protein kinase-like (PK-like)"/>
    <property type="match status" value="1"/>
</dbReference>
<dbReference type="Gene3D" id="3.30.565.10">
    <property type="entry name" value="Histidine kinase-like ATPase, C-terminal domain"/>
    <property type="match status" value="1"/>
</dbReference>
<feature type="domain" description="Protein kinase" evidence="21">
    <location>
        <begin position="666"/>
        <end position="971"/>
    </location>
</feature>
<dbReference type="SMART" id="SM00220">
    <property type="entry name" value="S_TKc"/>
    <property type="match status" value="1"/>
</dbReference>
<dbReference type="OrthoDB" id="3638488at2759"/>
<evidence type="ECO:0000256" key="18">
    <source>
        <dbReference type="ARBA" id="ARBA00048679"/>
    </source>
</evidence>
<evidence type="ECO:0000259" key="21">
    <source>
        <dbReference type="PROSITE" id="PS50011"/>
    </source>
</evidence>
<keyword evidence="26" id="KW-1185">Reference proteome</keyword>
<evidence type="ECO:0000256" key="19">
    <source>
        <dbReference type="PROSITE-ProRule" id="PRU10141"/>
    </source>
</evidence>
<keyword evidence="11" id="KW-0347">Helicase</keyword>
<dbReference type="Pfam" id="PF00069">
    <property type="entry name" value="Pkinase"/>
    <property type="match status" value="2"/>
</dbReference>
<dbReference type="Gene3D" id="1.10.510.10">
    <property type="entry name" value="Transferase(Phosphotransferase) domain 1"/>
    <property type="match status" value="1"/>
</dbReference>
<dbReference type="InterPro" id="IPR025313">
    <property type="entry name" value="SPB4-like_CTE"/>
</dbReference>
<dbReference type="GO" id="GO:0005524">
    <property type="term" value="F:ATP binding"/>
    <property type="evidence" value="ECO:0007669"/>
    <property type="project" value="UniProtKB-UniRule"/>
</dbReference>
<dbReference type="InterPro" id="IPR000629">
    <property type="entry name" value="RNA-helicase_DEAD-box_CS"/>
</dbReference>
<keyword evidence="13" id="KW-0694">RNA-binding</keyword>
<keyword evidence="5" id="KW-0698">rRNA processing</keyword>
<dbReference type="GO" id="GO:0005730">
    <property type="term" value="C:nucleolus"/>
    <property type="evidence" value="ECO:0007669"/>
    <property type="project" value="UniProtKB-SubCell"/>
</dbReference>
<keyword evidence="6" id="KW-0597">Phosphoprotein</keyword>
<evidence type="ECO:0000256" key="13">
    <source>
        <dbReference type="ARBA" id="ARBA00022884"/>
    </source>
</evidence>
<keyword evidence="10" id="KW-0378">Hydrolase</keyword>
<evidence type="ECO:0000259" key="22">
    <source>
        <dbReference type="PROSITE" id="PS51192"/>
    </source>
</evidence>
<evidence type="ECO:0000313" key="26">
    <source>
        <dbReference type="Proteomes" id="UP001148786"/>
    </source>
</evidence>
<feature type="compositionally biased region" description="Polar residues" evidence="20">
    <location>
        <begin position="539"/>
        <end position="560"/>
    </location>
</feature>
<feature type="compositionally biased region" description="Basic residues" evidence="20">
    <location>
        <begin position="1611"/>
        <end position="1621"/>
    </location>
</feature>
<keyword evidence="9" id="KW-0418">Kinase</keyword>
<evidence type="ECO:0000256" key="9">
    <source>
        <dbReference type="ARBA" id="ARBA00022777"/>
    </source>
</evidence>
<dbReference type="PROSITE" id="PS00107">
    <property type="entry name" value="PROTEIN_KINASE_ATP"/>
    <property type="match status" value="1"/>
</dbReference>
<dbReference type="InterPro" id="IPR000961">
    <property type="entry name" value="AGC-kinase_C"/>
</dbReference>
<feature type="binding site" evidence="19">
    <location>
        <position position="695"/>
    </location>
    <ligand>
        <name>ATP</name>
        <dbReference type="ChEBI" id="CHEBI:30616"/>
    </ligand>
</feature>
<dbReference type="Pfam" id="PF00270">
    <property type="entry name" value="DEAD"/>
    <property type="match status" value="1"/>
</dbReference>
<dbReference type="Proteomes" id="UP001148786">
    <property type="component" value="Unassembled WGS sequence"/>
</dbReference>
<feature type="domain" description="Helicase ATP-binding" evidence="22">
    <location>
        <begin position="1068"/>
        <end position="1259"/>
    </location>
</feature>
<dbReference type="InterPro" id="IPR056330">
    <property type="entry name" value="CTT_SPB4"/>
</dbReference>
<keyword evidence="12 19" id="KW-0067">ATP-binding</keyword>
<comment type="similarity">
    <text evidence="16">Belongs to the protein kinase superfamily. STE Ser/Thr protein kinase family. COT1 subfamily.</text>
</comment>
<dbReference type="InterPro" id="IPR011545">
    <property type="entry name" value="DEAD/DEAH_box_helicase_dom"/>
</dbReference>
<dbReference type="SMART" id="SM01178">
    <property type="entry name" value="DUF4217"/>
    <property type="match status" value="1"/>
</dbReference>
<feature type="region of interest" description="Disordered" evidence="20">
    <location>
        <begin position="1568"/>
        <end position="1658"/>
    </location>
</feature>
<dbReference type="Gene3D" id="3.30.200.20">
    <property type="entry name" value="Phosphorylase Kinase, domain 1"/>
    <property type="match status" value="1"/>
</dbReference>
<comment type="catalytic activity">
    <reaction evidence="18">
        <text>L-seryl-[protein] + ATP = O-phospho-L-seryl-[protein] + ADP + H(+)</text>
        <dbReference type="Rhea" id="RHEA:17989"/>
        <dbReference type="Rhea" id="RHEA-COMP:9863"/>
        <dbReference type="Rhea" id="RHEA-COMP:11604"/>
        <dbReference type="ChEBI" id="CHEBI:15378"/>
        <dbReference type="ChEBI" id="CHEBI:29999"/>
        <dbReference type="ChEBI" id="CHEBI:30616"/>
        <dbReference type="ChEBI" id="CHEBI:83421"/>
        <dbReference type="ChEBI" id="CHEBI:456216"/>
        <dbReference type="EC" id="2.7.11.1"/>
    </reaction>
</comment>
<evidence type="ECO:0000259" key="24">
    <source>
        <dbReference type="PROSITE" id="PS51285"/>
    </source>
</evidence>
<dbReference type="SMART" id="SM00133">
    <property type="entry name" value="S_TK_X"/>
    <property type="match status" value="1"/>
</dbReference>
<evidence type="ECO:0000256" key="16">
    <source>
        <dbReference type="ARBA" id="ARBA00038271"/>
    </source>
</evidence>
<evidence type="ECO:0000313" key="25">
    <source>
        <dbReference type="EMBL" id="KAJ3508862.1"/>
    </source>
</evidence>
<dbReference type="EMBL" id="JANKHO010000525">
    <property type="protein sequence ID" value="KAJ3508862.1"/>
    <property type="molecule type" value="Genomic_DNA"/>
</dbReference>
<dbReference type="GO" id="GO:0003723">
    <property type="term" value="F:RNA binding"/>
    <property type="evidence" value="ECO:0007669"/>
    <property type="project" value="UniProtKB-KW"/>
</dbReference>
<dbReference type="InterPro" id="IPR036890">
    <property type="entry name" value="HATPase_C_sf"/>
</dbReference>
<feature type="domain" description="AGC-kinase C-terminal" evidence="24">
    <location>
        <begin position="972"/>
        <end position="1039"/>
    </location>
</feature>
<name>A0A9W8K0L4_9AGAR</name>
<dbReference type="InterPro" id="IPR027417">
    <property type="entry name" value="P-loop_NTPase"/>
</dbReference>
<dbReference type="PROSITE" id="PS51192">
    <property type="entry name" value="HELICASE_ATP_BIND_1"/>
    <property type="match status" value="1"/>
</dbReference>
<dbReference type="InterPro" id="IPR001650">
    <property type="entry name" value="Helicase_C-like"/>
</dbReference>
<dbReference type="SMART" id="SM00490">
    <property type="entry name" value="HELICc"/>
    <property type="match status" value="1"/>
</dbReference>
<feature type="compositionally biased region" description="Polar residues" evidence="20">
    <location>
        <begin position="503"/>
        <end position="520"/>
    </location>
</feature>
<evidence type="ECO:0000256" key="5">
    <source>
        <dbReference type="ARBA" id="ARBA00022552"/>
    </source>
</evidence>
<dbReference type="FunFam" id="3.30.200.20:FF:000192">
    <property type="entry name" value="Serine/threonine-protein kinase cot-1"/>
    <property type="match status" value="1"/>
</dbReference>
<evidence type="ECO:0000256" key="1">
    <source>
        <dbReference type="ARBA" id="ARBA00004604"/>
    </source>
</evidence>
<dbReference type="Gene3D" id="3.40.50.300">
    <property type="entry name" value="P-loop containing nucleotide triphosphate hydrolases"/>
    <property type="match status" value="2"/>
</dbReference>
<dbReference type="GO" id="GO:0005737">
    <property type="term" value="C:cytoplasm"/>
    <property type="evidence" value="ECO:0007669"/>
    <property type="project" value="TreeGrafter"/>
</dbReference>
<feature type="compositionally biased region" description="Polar residues" evidence="20">
    <location>
        <begin position="1622"/>
        <end position="1639"/>
    </location>
</feature>
<evidence type="ECO:0000256" key="10">
    <source>
        <dbReference type="ARBA" id="ARBA00022801"/>
    </source>
</evidence>
<dbReference type="CDD" id="cd17960">
    <property type="entry name" value="DEADc_DDX55"/>
    <property type="match status" value="1"/>
</dbReference>
<dbReference type="InterPro" id="IPR017441">
    <property type="entry name" value="Protein_kinase_ATP_BS"/>
</dbReference>
<dbReference type="Pfam" id="PF00271">
    <property type="entry name" value="Helicase_C"/>
    <property type="match status" value="1"/>
</dbReference>